<keyword evidence="7 15" id="KW-0560">Oxidoreductase</keyword>
<keyword evidence="19" id="KW-1185">Reference proteome</keyword>
<feature type="domain" description="JmjC" evidence="17">
    <location>
        <begin position="203"/>
        <end position="348"/>
    </location>
</feature>
<evidence type="ECO:0000259" key="17">
    <source>
        <dbReference type="PROSITE" id="PS51184"/>
    </source>
</evidence>
<dbReference type="EC" id="1.14.11.-" evidence="15"/>
<keyword evidence="3" id="KW-0678">Repressor</keyword>
<evidence type="ECO:0000256" key="15">
    <source>
        <dbReference type="RuleBase" id="RU366061"/>
    </source>
</evidence>
<keyword evidence="9 15" id="KW-0805">Transcription regulation</keyword>
<evidence type="ECO:0000256" key="2">
    <source>
        <dbReference type="ARBA" id="ARBA00010309"/>
    </source>
</evidence>
<evidence type="ECO:0000256" key="12">
    <source>
        <dbReference type="ARBA" id="ARBA00048149"/>
    </source>
</evidence>
<comment type="similarity">
    <text evidence="2">Belongs to the ROX family. NO66 subfamily.</text>
</comment>
<comment type="catalytic activity">
    <reaction evidence="12">
        <text>L-histidyl-[protein] + 2-oxoglutarate + O2 = (3S)-3-hydroxy-L-histidyl-[protein] + succinate + CO2</text>
        <dbReference type="Rhea" id="RHEA:54256"/>
        <dbReference type="Rhea" id="RHEA-COMP:9745"/>
        <dbReference type="Rhea" id="RHEA-COMP:13840"/>
        <dbReference type="ChEBI" id="CHEBI:15379"/>
        <dbReference type="ChEBI" id="CHEBI:16526"/>
        <dbReference type="ChEBI" id="CHEBI:16810"/>
        <dbReference type="ChEBI" id="CHEBI:29979"/>
        <dbReference type="ChEBI" id="CHEBI:30031"/>
        <dbReference type="ChEBI" id="CHEBI:138021"/>
        <dbReference type="EC" id="1.14.11.79"/>
    </reaction>
    <physiologicalReaction direction="left-to-right" evidence="12">
        <dbReference type="Rhea" id="RHEA:54257"/>
    </physiologicalReaction>
</comment>
<keyword evidence="5" id="KW-0156">Chromatin regulator</keyword>
<dbReference type="Pfam" id="PF21233">
    <property type="entry name" value="WHD_RIOX1"/>
    <property type="match status" value="1"/>
</dbReference>
<evidence type="ECO:0000256" key="13">
    <source>
        <dbReference type="ARBA" id="ARBA00048301"/>
    </source>
</evidence>
<proteinExistence type="inferred from homology"/>
<dbReference type="FunFam" id="1.10.10.1500:FF:000001">
    <property type="entry name" value="ribosomal oxygenase 1 isoform X1"/>
    <property type="match status" value="1"/>
</dbReference>
<keyword evidence="11 15" id="KW-0539">Nucleus</keyword>
<evidence type="ECO:0000256" key="4">
    <source>
        <dbReference type="ARBA" id="ARBA00022723"/>
    </source>
</evidence>
<evidence type="ECO:0000256" key="3">
    <source>
        <dbReference type="ARBA" id="ARBA00022491"/>
    </source>
</evidence>
<evidence type="ECO:0000256" key="10">
    <source>
        <dbReference type="ARBA" id="ARBA00023163"/>
    </source>
</evidence>
<evidence type="ECO:0000256" key="6">
    <source>
        <dbReference type="ARBA" id="ARBA00022964"/>
    </source>
</evidence>
<gene>
    <name evidence="18" type="ORF">JOB18_022724</name>
</gene>
<dbReference type="FunFam" id="2.60.120.650:FF:000013">
    <property type="entry name" value="Ribosomal oxygenase 1"/>
    <property type="match status" value="1"/>
</dbReference>
<dbReference type="GO" id="GO:0140680">
    <property type="term" value="F:histone H3K36me/H3K36me2 demethylase activity"/>
    <property type="evidence" value="ECO:0007669"/>
    <property type="project" value="UniProtKB-EC"/>
</dbReference>
<evidence type="ECO:0000256" key="7">
    <source>
        <dbReference type="ARBA" id="ARBA00023002"/>
    </source>
</evidence>
<evidence type="ECO:0000256" key="1">
    <source>
        <dbReference type="ARBA" id="ARBA00004123"/>
    </source>
</evidence>
<comment type="function">
    <text evidence="15">Oxygenase that can act as both a histone lysine demethylase and a ribosomal histidine hydroxylase.</text>
</comment>
<dbReference type="Pfam" id="PF08007">
    <property type="entry name" value="JmjC_2"/>
    <property type="match status" value="1"/>
</dbReference>
<keyword evidence="6 15" id="KW-0223">Dioxygenase</keyword>
<dbReference type="EMBL" id="JAGKHQ010000009">
    <property type="protein sequence ID" value="KAG7508733.1"/>
    <property type="molecule type" value="Genomic_DNA"/>
</dbReference>
<name>A0AAV6RTN1_SOLSE</name>
<sequence>MERTHMSAFALYQTMSVDVSPPAKKSSPSVAVKKKKKKENGVTIKKVSAVKAQVQTEKRKKQKKLLKSVKREESLKHSTEEVEEECVNGEDESLEALLTSLTRVNNSRERASQLFQWLINPIPAKAFFRETWEKKPILVQRQNPNYYKGLFSTAEFDRILREEDVQYGVNLDITSYIDGKRETHNPPGRALPFTVWDFYESGCSIRMLNPQAFSSTVWNVLSILQEQFGSMAGANVYLTPPGTQGFAPHYDDIEAFVVQLEGKKHWRVYNPRTDDEVLPVVSSPNFDEADIGDPIMEVVLEAGDLLYFPRGFIHQGDCLPDAHSLHITISSFQKNSWGDLLQRVVPVALEVAMEEDVEFRQGLPLDYLTYMGVQNSDKDDPRRVKFFSRIGNLMKKLSNYAPVDAAVDQKAKDFLHDCLPPALTPEELASSVQGAPIKWECGQVMDAGAQINSQTRVRLLRAGCARLCSDGEAVHLHYTTGNSRVYHKEEPKSFEIKSEHTDAIEFLIHSYPNFVTVESFPCEAKEEKVELAELLFERGIIHTEEPL</sequence>
<dbReference type="AlphaFoldDB" id="A0AAV6RTN1"/>
<protein>
    <recommendedName>
        <fullName evidence="15">Bifunctional lysine-specific demethylase and histidyl-hydroxylase</fullName>
        <ecNumber evidence="15">1.14.11.-</ecNumber>
    </recommendedName>
</protein>
<dbReference type="Proteomes" id="UP000693946">
    <property type="component" value="Linkage Group LG17"/>
</dbReference>
<reference evidence="18 19" key="1">
    <citation type="journal article" date="2021" name="Sci. Rep.">
        <title>Chromosome anchoring in Senegalese sole (Solea senegalensis) reveals sex-associated markers and genome rearrangements in flatfish.</title>
        <authorList>
            <person name="Guerrero-Cozar I."/>
            <person name="Gomez-Garrido J."/>
            <person name="Berbel C."/>
            <person name="Martinez-Blanch J.F."/>
            <person name="Alioto T."/>
            <person name="Claros M.G."/>
            <person name="Gagnaire P.A."/>
            <person name="Manchado M."/>
        </authorList>
    </citation>
    <scope>NUCLEOTIDE SEQUENCE [LARGE SCALE GENOMIC DNA]</scope>
    <source>
        <strain evidence="18">Sse05_10M</strain>
    </source>
</reference>
<dbReference type="PROSITE" id="PS51184">
    <property type="entry name" value="JMJC"/>
    <property type="match status" value="1"/>
</dbReference>
<keyword evidence="8 15" id="KW-0408">Iron</keyword>
<dbReference type="PANTHER" id="PTHR13096:SF8">
    <property type="entry name" value="RIBOSOMAL OXYGENASE 1"/>
    <property type="match status" value="1"/>
</dbReference>
<evidence type="ECO:0000313" key="18">
    <source>
        <dbReference type="EMBL" id="KAG7508733.1"/>
    </source>
</evidence>
<dbReference type="InterPro" id="IPR049043">
    <property type="entry name" value="WHD_RIOX1"/>
</dbReference>
<feature type="compositionally biased region" description="Low complexity" evidence="16">
    <location>
        <begin position="19"/>
        <end position="31"/>
    </location>
</feature>
<keyword evidence="4 15" id="KW-0479">Metal-binding</keyword>
<evidence type="ECO:0000256" key="14">
    <source>
        <dbReference type="ARBA" id="ARBA00049324"/>
    </source>
</evidence>
<evidence type="ECO:0000256" key="5">
    <source>
        <dbReference type="ARBA" id="ARBA00022853"/>
    </source>
</evidence>
<dbReference type="PANTHER" id="PTHR13096">
    <property type="entry name" value="MINA53 MYC INDUCED NUCLEAR ANTIGEN"/>
    <property type="match status" value="1"/>
</dbReference>
<dbReference type="GO" id="GO:0005730">
    <property type="term" value="C:nucleolus"/>
    <property type="evidence" value="ECO:0007669"/>
    <property type="project" value="TreeGrafter"/>
</dbReference>
<comment type="subcellular location">
    <subcellularLocation>
        <location evidence="1 15">Nucleus</location>
    </subcellularLocation>
</comment>
<evidence type="ECO:0000256" key="8">
    <source>
        <dbReference type="ARBA" id="ARBA00023004"/>
    </source>
</evidence>
<organism evidence="18 19">
    <name type="scientific">Solea senegalensis</name>
    <name type="common">Senegalese sole</name>
    <dbReference type="NCBI Taxonomy" id="28829"/>
    <lineage>
        <taxon>Eukaryota</taxon>
        <taxon>Metazoa</taxon>
        <taxon>Chordata</taxon>
        <taxon>Craniata</taxon>
        <taxon>Vertebrata</taxon>
        <taxon>Euteleostomi</taxon>
        <taxon>Actinopterygii</taxon>
        <taxon>Neopterygii</taxon>
        <taxon>Teleostei</taxon>
        <taxon>Neoteleostei</taxon>
        <taxon>Acanthomorphata</taxon>
        <taxon>Carangaria</taxon>
        <taxon>Pleuronectiformes</taxon>
        <taxon>Pleuronectoidei</taxon>
        <taxon>Soleidae</taxon>
        <taxon>Solea</taxon>
    </lineage>
</organism>
<dbReference type="GO" id="GO:0032453">
    <property type="term" value="F:histone H3K4 demethylase activity"/>
    <property type="evidence" value="ECO:0007669"/>
    <property type="project" value="TreeGrafter"/>
</dbReference>
<dbReference type="GO" id="GO:0036139">
    <property type="term" value="F:peptidyl-histidine dioxygenase activity"/>
    <property type="evidence" value="ECO:0007669"/>
    <property type="project" value="UniProtKB-EC"/>
</dbReference>
<comment type="caution">
    <text evidence="18">The sequence shown here is derived from an EMBL/GenBank/DDBJ whole genome shotgun (WGS) entry which is preliminary data.</text>
</comment>
<dbReference type="GO" id="GO:0005506">
    <property type="term" value="F:iron ion binding"/>
    <property type="evidence" value="ECO:0007669"/>
    <property type="project" value="UniProtKB-UniRule"/>
</dbReference>
<comment type="cofactor">
    <cofactor evidence="15">
        <name>Fe(2+)</name>
        <dbReference type="ChEBI" id="CHEBI:29033"/>
    </cofactor>
    <text evidence="15">Binds 1 Fe(2+) ion per subunit.</text>
</comment>
<keyword evidence="10 15" id="KW-0804">Transcription</keyword>
<dbReference type="FunFam" id="3.90.930.40:FF:000001">
    <property type="entry name" value="ribosomal oxygenase 1 isoform X1"/>
    <property type="match status" value="1"/>
</dbReference>
<evidence type="ECO:0000256" key="11">
    <source>
        <dbReference type="ARBA" id="ARBA00023242"/>
    </source>
</evidence>
<dbReference type="InterPro" id="IPR003347">
    <property type="entry name" value="JmjC_dom"/>
</dbReference>
<evidence type="ECO:0000256" key="16">
    <source>
        <dbReference type="SAM" id="MobiDB-lite"/>
    </source>
</evidence>
<comment type="catalytic activity">
    <reaction evidence="13">
        <text>N(6),N(6)-dimethyl-L-lysyl(36)-[histone H3] + 2 2-oxoglutarate + 2 O2 = L-lysyl(36)-[histone H3] + 2 formaldehyde + 2 succinate + 2 CO2</text>
        <dbReference type="Rhea" id="RHEA:42032"/>
        <dbReference type="Rhea" id="RHEA-COMP:9785"/>
        <dbReference type="Rhea" id="RHEA-COMP:9787"/>
        <dbReference type="ChEBI" id="CHEBI:15379"/>
        <dbReference type="ChEBI" id="CHEBI:16526"/>
        <dbReference type="ChEBI" id="CHEBI:16810"/>
        <dbReference type="ChEBI" id="CHEBI:16842"/>
        <dbReference type="ChEBI" id="CHEBI:29969"/>
        <dbReference type="ChEBI" id="CHEBI:30031"/>
        <dbReference type="ChEBI" id="CHEBI:61976"/>
        <dbReference type="EC" id="1.14.11.27"/>
    </reaction>
    <physiologicalReaction direction="left-to-right" evidence="13">
        <dbReference type="Rhea" id="RHEA:42033"/>
    </physiologicalReaction>
</comment>
<evidence type="ECO:0000313" key="19">
    <source>
        <dbReference type="Proteomes" id="UP000693946"/>
    </source>
</evidence>
<evidence type="ECO:0000256" key="9">
    <source>
        <dbReference type="ARBA" id="ARBA00023015"/>
    </source>
</evidence>
<comment type="catalytic activity">
    <reaction evidence="14">
        <text>N(6)-methyl-L-lysyl-[protein] + 2-oxoglutarate + O2 = L-lysyl-[protein] + formaldehyde + succinate + CO2</text>
        <dbReference type="Rhea" id="RHEA:60924"/>
        <dbReference type="Rhea" id="RHEA-COMP:9752"/>
        <dbReference type="Rhea" id="RHEA-COMP:13053"/>
        <dbReference type="ChEBI" id="CHEBI:15379"/>
        <dbReference type="ChEBI" id="CHEBI:16526"/>
        <dbReference type="ChEBI" id="CHEBI:16810"/>
        <dbReference type="ChEBI" id="CHEBI:16842"/>
        <dbReference type="ChEBI" id="CHEBI:29969"/>
        <dbReference type="ChEBI" id="CHEBI:30031"/>
        <dbReference type="ChEBI" id="CHEBI:61929"/>
    </reaction>
    <physiologicalReaction direction="left-to-right" evidence="14">
        <dbReference type="Rhea" id="RHEA:60925"/>
    </physiologicalReaction>
</comment>
<feature type="region of interest" description="Disordered" evidence="16">
    <location>
        <begin position="14"/>
        <end position="38"/>
    </location>
</feature>
<dbReference type="InterPro" id="IPR039994">
    <property type="entry name" value="NO66-like"/>
</dbReference>
<accession>A0AAV6RTN1</accession>